<dbReference type="GO" id="GO:0004300">
    <property type="term" value="F:enoyl-CoA hydratase activity"/>
    <property type="evidence" value="ECO:0007669"/>
    <property type="project" value="UniProtKB-EC"/>
</dbReference>
<keyword evidence="6" id="KW-1185">Reference proteome</keyword>
<dbReference type="SUPFAM" id="SSF50475">
    <property type="entry name" value="FMN-binding split barrel"/>
    <property type="match status" value="1"/>
</dbReference>
<dbReference type="Pfam" id="PF01613">
    <property type="entry name" value="Flavin_Reduct"/>
    <property type="match status" value="1"/>
</dbReference>
<dbReference type="Gene3D" id="1.10.12.10">
    <property type="entry name" value="Lyase 2-enoyl-coa Hydratase, Chain A, domain 2"/>
    <property type="match status" value="1"/>
</dbReference>
<dbReference type="SMART" id="SM00903">
    <property type="entry name" value="Flavin_Reduct"/>
    <property type="match status" value="1"/>
</dbReference>
<dbReference type="AlphaFoldDB" id="A0A0P1H1V6"/>
<evidence type="ECO:0000313" key="6">
    <source>
        <dbReference type="Proteomes" id="UP000054935"/>
    </source>
</evidence>
<dbReference type="InterPro" id="IPR001753">
    <property type="entry name" value="Enoyl-CoA_hydra/iso"/>
</dbReference>
<proteinExistence type="inferred from homology"/>
<sequence length="406" mass="43883">MFYDPRTQDHGLPHNPWLALVVPRPIGWISTVGPYGTNNLAPYSCFNAISGKPPFVVFSADGPKDSVTNAEATGAFCVNIATYDLREAMNQSSAPYPAEVDEFAAAGLTPVACENIPVMRVAESPVSIECRQSLLRWRGPRSTDFKTKDQGPRTHQTLSLEVSDFIATVTIDRAPVNAQNNRFREELVEVIDALGDRTDVRAIIITGAGKAFSAGADLSERPTREPGVYTAHNRRVRASFDCLLECPKPIIAAVNGAAIGAGCVTALCSDIIVTSEKGFLQMTEVMVGLAGGVAHVRRHFGESDARMMVMTARRVYGPELLRMNVASACTAPEDLLDTARGIAADIAKASPSAVRAAKKSFQQTECVSIYEGYRFEQTQTKALSTSEDTAEAMAAFREKRAPVFKS</sequence>
<protein>
    <submittedName>
        <fullName evidence="5">Putative enoyl-CoA hydratase echA8</fullName>
        <ecNumber evidence="5">4.2.1.17</ecNumber>
    </submittedName>
</protein>
<dbReference type="PROSITE" id="PS00166">
    <property type="entry name" value="ENOYL_COA_HYDRATASE"/>
    <property type="match status" value="1"/>
</dbReference>
<dbReference type="InterPro" id="IPR018376">
    <property type="entry name" value="Enoyl-CoA_hyd/isom_CS"/>
</dbReference>
<name>A0A0P1H1V6_9RHOB</name>
<dbReference type="EMBL" id="CYSE01000006">
    <property type="protein sequence ID" value="CUH80979.1"/>
    <property type="molecule type" value="Genomic_DNA"/>
</dbReference>
<dbReference type="InterPro" id="IPR029045">
    <property type="entry name" value="ClpP/crotonase-like_dom_sf"/>
</dbReference>
<dbReference type="Gene3D" id="3.90.226.10">
    <property type="entry name" value="2-enoyl-CoA Hydratase, Chain A, domain 1"/>
    <property type="match status" value="1"/>
</dbReference>
<dbReference type="PANTHER" id="PTHR11941">
    <property type="entry name" value="ENOYL-COA HYDRATASE-RELATED"/>
    <property type="match status" value="1"/>
</dbReference>
<feature type="domain" description="Flavin reductase like" evidence="4">
    <location>
        <begin position="19"/>
        <end position="185"/>
    </location>
</feature>
<evidence type="ECO:0000256" key="1">
    <source>
        <dbReference type="ARBA" id="ARBA00005254"/>
    </source>
</evidence>
<comment type="similarity">
    <text evidence="1 3">Belongs to the enoyl-CoA hydratase/isomerase family.</text>
</comment>
<organism evidence="5 6">
    <name type="scientific">Tropicibacter naphthalenivorans</name>
    <dbReference type="NCBI Taxonomy" id="441103"/>
    <lineage>
        <taxon>Bacteria</taxon>
        <taxon>Pseudomonadati</taxon>
        <taxon>Pseudomonadota</taxon>
        <taxon>Alphaproteobacteria</taxon>
        <taxon>Rhodobacterales</taxon>
        <taxon>Roseobacteraceae</taxon>
        <taxon>Tropicibacter</taxon>
    </lineage>
</organism>
<dbReference type="EC" id="4.2.1.17" evidence="5"/>
<dbReference type="Gene3D" id="2.30.110.10">
    <property type="entry name" value="Electron Transport, Fmn-binding Protein, Chain A"/>
    <property type="match status" value="1"/>
</dbReference>
<dbReference type="RefSeq" id="WP_234988857.1">
    <property type="nucleotide sequence ID" value="NZ_CYSE01000006.1"/>
</dbReference>
<dbReference type="GO" id="GO:0006635">
    <property type="term" value="P:fatty acid beta-oxidation"/>
    <property type="evidence" value="ECO:0007669"/>
    <property type="project" value="TreeGrafter"/>
</dbReference>
<dbReference type="SUPFAM" id="SSF52096">
    <property type="entry name" value="ClpP/crotonase"/>
    <property type="match status" value="1"/>
</dbReference>
<gene>
    <name evidence="5" type="primary">echA8_5</name>
    <name evidence="5" type="ORF">TRN7648_03266</name>
</gene>
<dbReference type="CDD" id="cd06558">
    <property type="entry name" value="crotonase-like"/>
    <property type="match status" value="1"/>
</dbReference>
<dbReference type="InterPro" id="IPR002563">
    <property type="entry name" value="Flavin_Rdtase-like_dom"/>
</dbReference>
<dbReference type="Proteomes" id="UP000054935">
    <property type="component" value="Unassembled WGS sequence"/>
</dbReference>
<dbReference type="Pfam" id="PF00378">
    <property type="entry name" value="ECH_1"/>
    <property type="match status" value="1"/>
</dbReference>
<dbReference type="GO" id="GO:0016646">
    <property type="term" value="F:oxidoreductase activity, acting on the CH-NH group of donors, NAD or NADP as acceptor"/>
    <property type="evidence" value="ECO:0007669"/>
    <property type="project" value="UniProtKB-ARBA"/>
</dbReference>
<evidence type="ECO:0000256" key="3">
    <source>
        <dbReference type="RuleBase" id="RU003707"/>
    </source>
</evidence>
<dbReference type="InterPro" id="IPR014748">
    <property type="entry name" value="Enoyl-CoA_hydra_C"/>
</dbReference>
<dbReference type="PANTHER" id="PTHR11941:SF54">
    <property type="entry name" value="ENOYL-COA HYDRATASE, MITOCHONDRIAL"/>
    <property type="match status" value="1"/>
</dbReference>
<evidence type="ECO:0000313" key="5">
    <source>
        <dbReference type="EMBL" id="CUH80979.1"/>
    </source>
</evidence>
<dbReference type="GO" id="GO:0010181">
    <property type="term" value="F:FMN binding"/>
    <property type="evidence" value="ECO:0007669"/>
    <property type="project" value="InterPro"/>
</dbReference>
<evidence type="ECO:0000256" key="2">
    <source>
        <dbReference type="ARBA" id="ARBA00023239"/>
    </source>
</evidence>
<accession>A0A0P1H1V6</accession>
<dbReference type="InterPro" id="IPR012349">
    <property type="entry name" value="Split_barrel_FMN-bd"/>
</dbReference>
<reference evidence="5 6" key="1">
    <citation type="submission" date="2015-09" db="EMBL/GenBank/DDBJ databases">
        <authorList>
            <consortium name="Swine Surveillance"/>
        </authorList>
    </citation>
    <scope>NUCLEOTIDE SEQUENCE [LARGE SCALE GENOMIC DNA]</scope>
    <source>
        <strain evidence="5 6">CECT 7648</strain>
    </source>
</reference>
<evidence type="ECO:0000259" key="4">
    <source>
        <dbReference type="SMART" id="SM00903"/>
    </source>
</evidence>
<keyword evidence="2 5" id="KW-0456">Lyase</keyword>
<dbReference type="NCBIfam" id="NF005073">
    <property type="entry name" value="PRK06495.1"/>
    <property type="match status" value="1"/>
</dbReference>
<dbReference type="STRING" id="441103.TRN7648_03266"/>